<evidence type="ECO:0000256" key="1">
    <source>
        <dbReference type="ARBA" id="ARBA00004123"/>
    </source>
</evidence>
<feature type="region of interest" description="Disordered" evidence="6">
    <location>
        <begin position="162"/>
        <end position="192"/>
    </location>
</feature>
<dbReference type="GO" id="GO:0005634">
    <property type="term" value="C:nucleus"/>
    <property type="evidence" value="ECO:0007669"/>
    <property type="project" value="UniProtKB-SubCell"/>
</dbReference>
<dbReference type="Proteomes" id="UP000789390">
    <property type="component" value="Unassembled WGS sequence"/>
</dbReference>
<organism evidence="8 9">
    <name type="scientific">Daphnia galeata</name>
    <dbReference type="NCBI Taxonomy" id="27404"/>
    <lineage>
        <taxon>Eukaryota</taxon>
        <taxon>Metazoa</taxon>
        <taxon>Ecdysozoa</taxon>
        <taxon>Arthropoda</taxon>
        <taxon>Crustacea</taxon>
        <taxon>Branchiopoda</taxon>
        <taxon>Diplostraca</taxon>
        <taxon>Cladocera</taxon>
        <taxon>Anomopoda</taxon>
        <taxon>Daphniidae</taxon>
        <taxon>Daphnia</taxon>
    </lineage>
</organism>
<dbReference type="PANTHER" id="PTHR21654:SF84">
    <property type="entry name" value="SI:DKEY-66I24.7"/>
    <property type="match status" value="1"/>
</dbReference>
<evidence type="ECO:0000259" key="7">
    <source>
        <dbReference type="Pfam" id="PF13837"/>
    </source>
</evidence>
<feature type="domain" description="Myb/SANT-like DNA-binding" evidence="7">
    <location>
        <begin position="59"/>
        <end position="147"/>
    </location>
</feature>
<keyword evidence="3" id="KW-0238">DNA-binding</keyword>
<evidence type="ECO:0000313" key="8">
    <source>
        <dbReference type="EMBL" id="CAH0101654.1"/>
    </source>
</evidence>
<dbReference type="PANTHER" id="PTHR21654">
    <property type="entry name" value="FI21293P1"/>
    <property type="match status" value="1"/>
</dbReference>
<protein>
    <recommendedName>
        <fullName evidence="7">Myb/SANT-like DNA-binding domain-containing protein</fullName>
    </recommendedName>
</protein>
<keyword evidence="5" id="KW-0539">Nucleus</keyword>
<dbReference type="GO" id="GO:0010468">
    <property type="term" value="P:regulation of gene expression"/>
    <property type="evidence" value="ECO:0007669"/>
    <property type="project" value="UniProtKB-ARBA"/>
</dbReference>
<accession>A0A8J2WEI6</accession>
<comment type="subcellular location">
    <subcellularLocation>
        <location evidence="1">Nucleus</location>
    </subcellularLocation>
</comment>
<dbReference type="Gene3D" id="1.10.10.60">
    <property type="entry name" value="Homeodomain-like"/>
    <property type="match status" value="1"/>
</dbReference>
<dbReference type="OrthoDB" id="6075286at2759"/>
<evidence type="ECO:0000313" key="9">
    <source>
        <dbReference type="Proteomes" id="UP000789390"/>
    </source>
</evidence>
<keyword evidence="2" id="KW-0805">Transcription regulation</keyword>
<dbReference type="GO" id="GO:0003677">
    <property type="term" value="F:DNA binding"/>
    <property type="evidence" value="ECO:0007669"/>
    <property type="project" value="UniProtKB-KW"/>
</dbReference>
<dbReference type="Pfam" id="PF13837">
    <property type="entry name" value="Myb_DNA-bind_4"/>
    <property type="match status" value="1"/>
</dbReference>
<name>A0A8J2WEI6_9CRUS</name>
<dbReference type="EMBL" id="CAKKLH010000063">
    <property type="protein sequence ID" value="CAH0101654.1"/>
    <property type="molecule type" value="Genomic_DNA"/>
</dbReference>
<reference evidence="8" key="1">
    <citation type="submission" date="2021-11" db="EMBL/GenBank/DDBJ databases">
        <authorList>
            <person name="Schell T."/>
        </authorList>
    </citation>
    <scope>NUCLEOTIDE SEQUENCE</scope>
    <source>
        <strain evidence="8">M5</strain>
    </source>
</reference>
<proteinExistence type="predicted"/>
<evidence type="ECO:0000256" key="6">
    <source>
        <dbReference type="SAM" id="MobiDB-lite"/>
    </source>
</evidence>
<evidence type="ECO:0000256" key="2">
    <source>
        <dbReference type="ARBA" id="ARBA00023015"/>
    </source>
</evidence>
<keyword evidence="4" id="KW-0804">Transcription</keyword>
<sequence>MPKAAQANNHVDKKRNAIPRNNLVPIAIRTEAPVNEEINGQSNSGAAAVAGTAGAGVQRWTFDEVSTLLKCYAIYEPRFSKKIERTATLWEKVNKEMEKGGVKTTAERCSVEFAAMKKRFNELNDQNFDGEKSRRVQWPFFSKMNELLGLLDASTLKHVHGVGADSSKKRDDDSNPSTPAPPKKRCFFRNERNTSVRRGRLMAEHIEEDEL</sequence>
<evidence type="ECO:0000256" key="5">
    <source>
        <dbReference type="ARBA" id="ARBA00023242"/>
    </source>
</evidence>
<dbReference type="AlphaFoldDB" id="A0A8J2WEI6"/>
<gene>
    <name evidence="8" type="ORF">DGAL_LOCUS3992</name>
</gene>
<dbReference type="InterPro" id="IPR044822">
    <property type="entry name" value="Myb_DNA-bind_4"/>
</dbReference>
<evidence type="ECO:0000256" key="4">
    <source>
        <dbReference type="ARBA" id="ARBA00023163"/>
    </source>
</evidence>
<keyword evidence="9" id="KW-1185">Reference proteome</keyword>
<evidence type="ECO:0000256" key="3">
    <source>
        <dbReference type="ARBA" id="ARBA00023125"/>
    </source>
</evidence>
<comment type="caution">
    <text evidence="8">The sequence shown here is derived from an EMBL/GenBank/DDBJ whole genome shotgun (WGS) entry which is preliminary data.</text>
</comment>